<dbReference type="GO" id="GO:0016020">
    <property type="term" value="C:membrane"/>
    <property type="evidence" value="ECO:0007669"/>
    <property type="project" value="UniProtKB-SubCell"/>
</dbReference>
<dbReference type="SUPFAM" id="SSF103473">
    <property type="entry name" value="MFS general substrate transporter"/>
    <property type="match status" value="1"/>
</dbReference>
<protein>
    <recommendedName>
        <fullName evidence="7">UNC93-like protein MFSD11</fullName>
    </recommendedName>
    <alternativeName>
        <fullName evidence="8">Major facilitator superfamily domain-containing protein 11</fullName>
    </alternativeName>
</protein>
<comment type="caution">
    <text evidence="10">The sequence shown here is derived from an EMBL/GenBank/DDBJ whole genome shotgun (WGS) entry which is preliminary data.</text>
</comment>
<reference evidence="10 11" key="1">
    <citation type="journal article" date="2017" name="Gigascience">
        <title>Draft genome of the honey bee ectoparasitic mite, Tropilaelaps mercedesae, is shaped by the parasitic life history.</title>
        <authorList>
            <person name="Dong X."/>
            <person name="Armstrong S.D."/>
            <person name="Xia D."/>
            <person name="Makepeace B.L."/>
            <person name="Darby A.C."/>
            <person name="Kadowaki T."/>
        </authorList>
    </citation>
    <scope>NUCLEOTIDE SEQUENCE [LARGE SCALE GENOMIC DNA]</scope>
    <source>
        <strain evidence="10">Wuxi-XJTLU</strain>
    </source>
</reference>
<keyword evidence="6" id="KW-0325">Glycoprotein</keyword>
<dbReference type="OrthoDB" id="196103at2759"/>
<comment type="similarity">
    <text evidence="2">Belongs to the unc-93 family.</text>
</comment>
<proteinExistence type="inferred from homology"/>
<evidence type="ECO:0000256" key="6">
    <source>
        <dbReference type="ARBA" id="ARBA00023180"/>
    </source>
</evidence>
<evidence type="ECO:0000256" key="4">
    <source>
        <dbReference type="ARBA" id="ARBA00022989"/>
    </source>
</evidence>
<dbReference type="PANTHER" id="PTHR23294">
    <property type="entry name" value="ET TRANSLATION PRODUCT-RELATED"/>
    <property type="match status" value="1"/>
</dbReference>
<dbReference type="InterPro" id="IPR036259">
    <property type="entry name" value="MFS_trans_sf"/>
</dbReference>
<gene>
    <name evidence="10" type="ORF">BIW11_03476</name>
</gene>
<dbReference type="InterPro" id="IPR051617">
    <property type="entry name" value="UNC-93-like_regulator"/>
</dbReference>
<evidence type="ECO:0000313" key="11">
    <source>
        <dbReference type="Proteomes" id="UP000192247"/>
    </source>
</evidence>
<dbReference type="AlphaFoldDB" id="A0A1V9XKY5"/>
<dbReference type="STRING" id="418985.A0A1V9XKY5"/>
<dbReference type="EMBL" id="MNPL01008867">
    <property type="protein sequence ID" value="OQR74018.1"/>
    <property type="molecule type" value="Genomic_DNA"/>
</dbReference>
<evidence type="ECO:0000256" key="2">
    <source>
        <dbReference type="ARBA" id="ARBA00009172"/>
    </source>
</evidence>
<sequence length="196" mass="21726">MFVGALMYNFFISQFLYPDVTGLYIASALVGLGAAVIWTAQGTFLTQNSTKHTMSRNSGIFWAMMQFSLIWGNIFVFFAFSSKDLIDKDTRTLVYGTLTAVGLLGNFLMMFFRKPLQDENVDSEERKLPFVKGIVDSFALLKTRDMTLLSVAFIYTGLELSFFGTAIGFTKKFGEDSAKFVPISGLLIGIGEVLCG</sequence>
<keyword evidence="3 9" id="KW-0812">Transmembrane</keyword>
<feature type="transmembrane region" description="Helical" evidence="9">
    <location>
        <begin position="148"/>
        <end position="169"/>
    </location>
</feature>
<comment type="subcellular location">
    <subcellularLocation>
        <location evidence="1">Membrane</location>
        <topology evidence="1">Multi-pass membrane protein</topology>
    </subcellularLocation>
</comment>
<keyword evidence="11" id="KW-1185">Reference proteome</keyword>
<dbReference type="InterPro" id="IPR010291">
    <property type="entry name" value="Ion_channel_UNC-93"/>
</dbReference>
<accession>A0A1V9XKY5</accession>
<feature type="transmembrane region" description="Helical" evidence="9">
    <location>
        <begin position="92"/>
        <end position="112"/>
    </location>
</feature>
<evidence type="ECO:0000256" key="7">
    <source>
        <dbReference type="ARBA" id="ARBA00040302"/>
    </source>
</evidence>
<dbReference type="Pfam" id="PF05978">
    <property type="entry name" value="UNC-93"/>
    <property type="match status" value="1"/>
</dbReference>
<evidence type="ECO:0000256" key="5">
    <source>
        <dbReference type="ARBA" id="ARBA00023136"/>
    </source>
</evidence>
<evidence type="ECO:0000313" key="10">
    <source>
        <dbReference type="EMBL" id="OQR74018.1"/>
    </source>
</evidence>
<evidence type="ECO:0000256" key="8">
    <source>
        <dbReference type="ARBA" id="ARBA00041910"/>
    </source>
</evidence>
<dbReference type="PANTHER" id="PTHR23294:SF0">
    <property type="entry name" value="UNC93-LIKE PROTEIN MFSD11"/>
    <property type="match status" value="1"/>
</dbReference>
<dbReference type="Gene3D" id="1.20.1250.20">
    <property type="entry name" value="MFS general substrate transporter like domains"/>
    <property type="match status" value="1"/>
</dbReference>
<feature type="transmembrane region" description="Helical" evidence="9">
    <location>
        <begin position="21"/>
        <end position="40"/>
    </location>
</feature>
<organism evidence="10 11">
    <name type="scientific">Tropilaelaps mercedesae</name>
    <dbReference type="NCBI Taxonomy" id="418985"/>
    <lineage>
        <taxon>Eukaryota</taxon>
        <taxon>Metazoa</taxon>
        <taxon>Ecdysozoa</taxon>
        <taxon>Arthropoda</taxon>
        <taxon>Chelicerata</taxon>
        <taxon>Arachnida</taxon>
        <taxon>Acari</taxon>
        <taxon>Parasitiformes</taxon>
        <taxon>Mesostigmata</taxon>
        <taxon>Gamasina</taxon>
        <taxon>Dermanyssoidea</taxon>
        <taxon>Laelapidae</taxon>
        <taxon>Tropilaelaps</taxon>
    </lineage>
</organism>
<evidence type="ECO:0000256" key="9">
    <source>
        <dbReference type="SAM" id="Phobius"/>
    </source>
</evidence>
<feature type="transmembrane region" description="Helical" evidence="9">
    <location>
        <begin position="60"/>
        <end position="80"/>
    </location>
</feature>
<evidence type="ECO:0000256" key="1">
    <source>
        <dbReference type="ARBA" id="ARBA00004141"/>
    </source>
</evidence>
<evidence type="ECO:0000256" key="3">
    <source>
        <dbReference type="ARBA" id="ARBA00022692"/>
    </source>
</evidence>
<keyword evidence="4 9" id="KW-1133">Transmembrane helix</keyword>
<name>A0A1V9XKY5_9ACAR</name>
<dbReference type="Proteomes" id="UP000192247">
    <property type="component" value="Unassembled WGS sequence"/>
</dbReference>
<keyword evidence="5 9" id="KW-0472">Membrane</keyword>
<dbReference type="InParanoid" id="A0A1V9XKY5"/>